<dbReference type="EC" id="5.3.1.6" evidence="5"/>
<evidence type="ECO:0000256" key="2">
    <source>
        <dbReference type="ARBA" id="ARBA00023235"/>
    </source>
</evidence>
<dbReference type="GO" id="GO:0019316">
    <property type="term" value="P:D-allose catabolic process"/>
    <property type="evidence" value="ECO:0007669"/>
    <property type="project" value="TreeGrafter"/>
</dbReference>
<feature type="binding site" evidence="4">
    <location>
        <position position="118"/>
    </location>
    <ligand>
        <name>D-ribulose 5-phosphate</name>
        <dbReference type="ChEBI" id="CHEBI:58121"/>
    </ligand>
</feature>
<dbReference type="NCBIfam" id="NF004051">
    <property type="entry name" value="PRK05571.1"/>
    <property type="match status" value="1"/>
</dbReference>
<dbReference type="Proteomes" id="UP000808349">
    <property type="component" value="Unassembled WGS sequence"/>
</dbReference>
<dbReference type="GO" id="GO:0004751">
    <property type="term" value="F:ribose-5-phosphate isomerase activity"/>
    <property type="evidence" value="ECO:0007669"/>
    <property type="project" value="UniProtKB-EC"/>
</dbReference>
<feature type="binding site" evidence="4">
    <location>
        <begin position="17"/>
        <end position="18"/>
    </location>
    <ligand>
        <name>D-ribulose 5-phosphate</name>
        <dbReference type="ChEBI" id="CHEBI:58121"/>
    </ligand>
</feature>
<dbReference type="PIRSF" id="PIRSF005384">
    <property type="entry name" value="RpiB_LacA_B"/>
    <property type="match status" value="1"/>
</dbReference>
<comment type="similarity">
    <text evidence="1">Belongs to the LacAB/RpiB family.</text>
</comment>
<dbReference type="NCBIfam" id="TIGR00689">
    <property type="entry name" value="rpiB_lacA_lacB"/>
    <property type="match status" value="1"/>
</dbReference>
<feature type="active site" description="Proton acceptor" evidence="3">
    <location>
        <position position="74"/>
    </location>
</feature>
<dbReference type="InterPro" id="IPR036569">
    <property type="entry name" value="RpiB_LacA_LacB_sf"/>
</dbReference>
<dbReference type="GO" id="GO:0009052">
    <property type="term" value="P:pentose-phosphate shunt, non-oxidative branch"/>
    <property type="evidence" value="ECO:0007669"/>
    <property type="project" value="TreeGrafter"/>
</dbReference>
<dbReference type="InterPro" id="IPR003500">
    <property type="entry name" value="RpiB_LacA_LacB"/>
</dbReference>
<dbReference type="PANTHER" id="PTHR30345">
    <property type="entry name" value="RIBOSE-5-PHOSPHATE ISOMERASE B"/>
    <property type="match status" value="1"/>
</dbReference>
<keyword evidence="2 5" id="KW-0413">Isomerase</keyword>
<dbReference type="AlphaFoldDB" id="A0A9D7S6F3"/>
<dbReference type="InterPro" id="IPR004785">
    <property type="entry name" value="RpiB"/>
</dbReference>
<feature type="binding site" evidence="4">
    <location>
        <position position="141"/>
    </location>
    <ligand>
        <name>D-ribulose 5-phosphate</name>
        <dbReference type="ChEBI" id="CHEBI:58121"/>
    </ligand>
</feature>
<reference evidence="5 6" key="1">
    <citation type="submission" date="2020-10" db="EMBL/GenBank/DDBJ databases">
        <title>Connecting structure to function with the recovery of over 1000 high-quality activated sludge metagenome-assembled genomes encoding full-length rRNA genes using long-read sequencing.</title>
        <authorList>
            <person name="Singleton C.M."/>
            <person name="Petriglieri F."/>
            <person name="Kristensen J.M."/>
            <person name="Kirkegaard R.H."/>
            <person name="Michaelsen T.Y."/>
            <person name="Andersen M.H."/>
            <person name="Karst S.M."/>
            <person name="Dueholm M.S."/>
            <person name="Nielsen P.H."/>
            <person name="Albertsen M."/>
        </authorList>
    </citation>
    <scope>NUCLEOTIDE SEQUENCE [LARGE SCALE GENOMIC DNA]</scope>
    <source>
        <strain evidence="5">Ribe_18-Q3-R11-54_BAT3C.373</strain>
    </source>
</reference>
<proteinExistence type="inferred from homology"/>
<evidence type="ECO:0000256" key="3">
    <source>
        <dbReference type="PIRSR" id="PIRSR005384-1"/>
    </source>
</evidence>
<dbReference type="PANTHER" id="PTHR30345:SF0">
    <property type="entry name" value="DNA DAMAGE-REPAIR_TOLERATION PROTEIN DRT102"/>
    <property type="match status" value="1"/>
</dbReference>
<feature type="binding site" evidence="4">
    <location>
        <begin position="75"/>
        <end position="79"/>
    </location>
    <ligand>
        <name>D-ribulose 5-phosphate</name>
        <dbReference type="ChEBI" id="CHEBI:58121"/>
    </ligand>
</feature>
<dbReference type="SUPFAM" id="SSF89623">
    <property type="entry name" value="Ribose/Galactose isomerase RpiB/AlsB"/>
    <property type="match status" value="1"/>
</dbReference>
<evidence type="ECO:0000256" key="1">
    <source>
        <dbReference type="ARBA" id="ARBA00008754"/>
    </source>
</evidence>
<evidence type="ECO:0000256" key="4">
    <source>
        <dbReference type="PIRSR" id="PIRSR005384-2"/>
    </source>
</evidence>
<accession>A0A9D7S6F3</accession>
<dbReference type="Pfam" id="PF02502">
    <property type="entry name" value="LacAB_rpiB"/>
    <property type="match status" value="1"/>
</dbReference>
<name>A0A9D7S6F3_9BACT</name>
<evidence type="ECO:0000313" key="5">
    <source>
        <dbReference type="EMBL" id="MBK9716249.1"/>
    </source>
</evidence>
<feature type="binding site" evidence="4">
    <location>
        <position position="145"/>
    </location>
    <ligand>
        <name>D-ribulose 5-phosphate</name>
        <dbReference type="ChEBI" id="CHEBI:58121"/>
    </ligand>
</feature>
<feature type="binding site" evidence="4">
    <location>
        <position position="108"/>
    </location>
    <ligand>
        <name>D-ribulose 5-phosphate</name>
        <dbReference type="ChEBI" id="CHEBI:58121"/>
    </ligand>
</feature>
<sequence length="151" mass="16772">MHSTHKKLNGSISIGSDHAGYEYKTIIVSYLREHGYDVVDHGCHNIHSVDYPDFIHPVGKDIDDQRSMFGVVICGSGNGAAIVANKHLGVRCALCWNVELAQLSRQHNDANVISIPARFVTPEMAIEMIHAFLTSSFEGGRHQHRVEKINL</sequence>
<dbReference type="EMBL" id="JADKFW010000004">
    <property type="protein sequence ID" value="MBK9716249.1"/>
    <property type="molecule type" value="Genomic_DNA"/>
</dbReference>
<dbReference type="Gene3D" id="3.40.1400.10">
    <property type="entry name" value="Sugar-phosphate isomerase, RpiB/LacA/LacB"/>
    <property type="match status" value="1"/>
</dbReference>
<dbReference type="NCBIfam" id="TIGR01120">
    <property type="entry name" value="rpiB"/>
    <property type="match status" value="1"/>
</dbReference>
<protein>
    <submittedName>
        <fullName evidence="5">Ribose 5-phosphate isomerase B</fullName>
        <ecNumber evidence="5">5.3.1.6</ecNumber>
    </submittedName>
</protein>
<organism evidence="5 6">
    <name type="scientific">Candidatus Defluviibacterium haderslevense</name>
    <dbReference type="NCBI Taxonomy" id="2981993"/>
    <lineage>
        <taxon>Bacteria</taxon>
        <taxon>Pseudomonadati</taxon>
        <taxon>Bacteroidota</taxon>
        <taxon>Saprospiria</taxon>
        <taxon>Saprospirales</taxon>
        <taxon>Saprospiraceae</taxon>
        <taxon>Candidatus Defluviibacterium</taxon>
    </lineage>
</organism>
<evidence type="ECO:0000313" key="6">
    <source>
        <dbReference type="Proteomes" id="UP000808349"/>
    </source>
</evidence>
<feature type="active site" description="Proton donor" evidence="3">
    <location>
        <position position="107"/>
    </location>
</feature>
<gene>
    <name evidence="5" type="primary">rpiB</name>
    <name evidence="5" type="ORF">IPO85_01755</name>
</gene>
<comment type="caution">
    <text evidence="5">The sequence shown here is derived from an EMBL/GenBank/DDBJ whole genome shotgun (WGS) entry which is preliminary data.</text>
</comment>